<dbReference type="AlphaFoldDB" id="A0AAD4KZG2"/>
<name>A0AAD4KZG2_9EURO</name>
<gene>
    <name evidence="2" type="ORF">BGW36DRAFT_374647</name>
</gene>
<comment type="caution">
    <text evidence="2">The sequence shown here is derived from an EMBL/GenBank/DDBJ whole genome shotgun (WGS) entry which is preliminary data.</text>
</comment>
<feature type="chain" id="PRO_5042019118" description="Secreted protein" evidence="1">
    <location>
        <begin position="22"/>
        <end position="99"/>
    </location>
</feature>
<dbReference type="EMBL" id="JAJTJA010000004">
    <property type="protein sequence ID" value="KAH8700650.1"/>
    <property type="molecule type" value="Genomic_DNA"/>
</dbReference>
<feature type="signal peptide" evidence="1">
    <location>
        <begin position="1"/>
        <end position="21"/>
    </location>
</feature>
<dbReference type="Proteomes" id="UP001201262">
    <property type="component" value="Unassembled WGS sequence"/>
</dbReference>
<keyword evidence="1" id="KW-0732">Signal</keyword>
<keyword evidence="3" id="KW-1185">Reference proteome</keyword>
<dbReference type="RefSeq" id="XP_046074356.1">
    <property type="nucleotide sequence ID" value="XM_046215693.1"/>
</dbReference>
<dbReference type="GeneID" id="70245980"/>
<evidence type="ECO:0000313" key="3">
    <source>
        <dbReference type="Proteomes" id="UP001201262"/>
    </source>
</evidence>
<evidence type="ECO:0000256" key="1">
    <source>
        <dbReference type="SAM" id="SignalP"/>
    </source>
</evidence>
<evidence type="ECO:0000313" key="2">
    <source>
        <dbReference type="EMBL" id="KAH8700650.1"/>
    </source>
</evidence>
<proteinExistence type="predicted"/>
<accession>A0AAD4KZG2</accession>
<protein>
    <recommendedName>
        <fullName evidence="4">Secreted protein</fullName>
    </recommendedName>
</protein>
<dbReference type="PROSITE" id="PS51257">
    <property type="entry name" value="PROKAR_LIPOPROTEIN"/>
    <property type="match status" value="1"/>
</dbReference>
<organism evidence="2 3">
    <name type="scientific">Talaromyces proteolyticus</name>
    <dbReference type="NCBI Taxonomy" id="1131652"/>
    <lineage>
        <taxon>Eukaryota</taxon>
        <taxon>Fungi</taxon>
        <taxon>Dikarya</taxon>
        <taxon>Ascomycota</taxon>
        <taxon>Pezizomycotina</taxon>
        <taxon>Eurotiomycetes</taxon>
        <taxon>Eurotiomycetidae</taxon>
        <taxon>Eurotiales</taxon>
        <taxon>Trichocomaceae</taxon>
        <taxon>Talaromyces</taxon>
        <taxon>Talaromyces sect. Bacilispori</taxon>
    </lineage>
</organism>
<evidence type="ECO:0008006" key="4">
    <source>
        <dbReference type="Google" id="ProtNLM"/>
    </source>
</evidence>
<sequence length="99" mass="10572">MIACRSPAVRLVSFLIYPSLAVLGLGTSCDYTKLDGSILYSTYNHHSYTTTASLEYGACSADNGRRPLRMSLTAEVCTPEASKSMLIIVLFGSGKGSRG</sequence>
<reference evidence="2" key="1">
    <citation type="submission" date="2021-12" db="EMBL/GenBank/DDBJ databases">
        <title>Convergent genome expansion in fungi linked to evolution of root-endophyte symbiosis.</title>
        <authorList>
            <consortium name="DOE Joint Genome Institute"/>
            <person name="Ke Y.-H."/>
            <person name="Bonito G."/>
            <person name="Liao H.-L."/>
            <person name="Looney B."/>
            <person name="Rojas-Flechas A."/>
            <person name="Nash J."/>
            <person name="Hameed K."/>
            <person name="Schadt C."/>
            <person name="Martin F."/>
            <person name="Crous P.W."/>
            <person name="Miettinen O."/>
            <person name="Magnuson J.K."/>
            <person name="Labbe J."/>
            <person name="Jacobson D."/>
            <person name="Doktycz M.J."/>
            <person name="Veneault-Fourrey C."/>
            <person name="Kuo A."/>
            <person name="Mondo S."/>
            <person name="Calhoun S."/>
            <person name="Riley R."/>
            <person name="Ohm R."/>
            <person name="LaButti K."/>
            <person name="Andreopoulos B."/>
            <person name="Pangilinan J."/>
            <person name="Nolan M."/>
            <person name="Tritt A."/>
            <person name="Clum A."/>
            <person name="Lipzen A."/>
            <person name="Daum C."/>
            <person name="Barry K."/>
            <person name="Grigoriev I.V."/>
            <person name="Vilgalys R."/>
        </authorList>
    </citation>
    <scope>NUCLEOTIDE SEQUENCE</scope>
    <source>
        <strain evidence="2">PMI_201</strain>
    </source>
</reference>